<keyword evidence="3" id="KW-1185">Reference proteome</keyword>
<protein>
    <submittedName>
        <fullName evidence="2">Uncharacterized protein</fullName>
    </submittedName>
</protein>
<evidence type="ECO:0000313" key="3">
    <source>
        <dbReference type="Proteomes" id="UP000578531"/>
    </source>
</evidence>
<dbReference type="EMBL" id="JACCJC010000016">
    <property type="protein sequence ID" value="KAF6237039.1"/>
    <property type="molecule type" value="Genomic_DNA"/>
</dbReference>
<comment type="caution">
    <text evidence="2">The sequence shown here is derived from an EMBL/GenBank/DDBJ whole genome shotgun (WGS) entry which is preliminary data.</text>
</comment>
<dbReference type="Proteomes" id="UP000578531">
    <property type="component" value="Unassembled WGS sequence"/>
</dbReference>
<dbReference type="AlphaFoldDB" id="A0A8H6L634"/>
<accession>A0A8H6L634</accession>
<dbReference type="GeneID" id="59286582"/>
<organism evidence="2 3">
    <name type="scientific">Letharia columbiana</name>
    <dbReference type="NCBI Taxonomy" id="112416"/>
    <lineage>
        <taxon>Eukaryota</taxon>
        <taxon>Fungi</taxon>
        <taxon>Dikarya</taxon>
        <taxon>Ascomycota</taxon>
        <taxon>Pezizomycotina</taxon>
        <taxon>Lecanoromycetes</taxon>
        <taxon>OSLEUM clade</taxon>
        <taxon>Lecanoromycetidae</taxon>
        <taxon>Lecanorales</taxon>
        <taxon>Lecanorineae</taxon>
        <taxon>Parmeliaceae</taxon>
        <taxon>Letharia</taxon>
    </lineage>
</organism>
<keyword evidence="1" id="KW-0732">Signal</keyword>
<sequence>MVMQDLNFGLLIIFHAVLYRWWSPDPAVNTAKLSFSFEDLGGFEVDEDVVFCVNLGL</sequence>
<reference evidence="2 3" key="1">
    <citation type="journal article" date="2020" name="Genomics">
        <title>Complete, high-quality genomes from long-read metagenomic sequencing of two wolf lichen thalli reveals enigmatic genome architecture.</title>
        <authorList>
            <person name="McKenzie S.K."/>
            <person name="Walston R.F."/>
            <person name="Allen J.L."/>
        </authorList>
    </citation>
    <scope>NUCLEOTIDE SEQUENCE [LARGE SCALE GENOMIC DNA]</scope>
    <source>
        <strain evidence="2">WasteWater2</strain>
    </source>
</reference>
<evidence type="ECO:0000256" key="1">
    <source>
        <dbReference type="SAM" id="SignalP"/>
    </source>
</evidence>
<gene>
    <name evidence="2" type="ORF">HO173_004918</name>
</gene>
<proteinExistence type="predicted"/>
<evidence type="ECO:0000313" key="2">
    <source>
        <dbReference type="EMBL" id="KAF6237039.1"/>
    </source>
</evidence>
<name>A0A8H6L634_9LECA</name>
<feature type="signal peptide" evidence="1">
    <location>
        <begin position="1"/>
        <end position="19"/>
    </location>
</feature>
<dbReference type="RefSeq" id="XP_037166371.1">
    <property type="nucleotide sequence ID" value="XM_037306836.1"/>
</dbReference>
<feature type="chain" id="PRO_5034362290" evidence="1">
    <location>
        <begin position="20"/>
        <end position="57"/>
    </location>
</feature>